<dbReference type="PANTHER" id="PTHR46387:SF2">
    <property type="entry name" value="RIBONUCLEASE HI"/>
    <property type="match status" value="1"/>
</dbReference>
<dbReference type="InterPro" id="IPR013078">
    <property type="entry name" value="His_Pase_superF_clade-1"/>
</dbReference>
<organism evidence="3 4">
    <name type="scientific">Kineococcus glutinatus</name>
    <dbReference type="NCBI Taxonomy" id="1070872"/>
    <lineage>
        <taxon>Bacteria</taxon>
        <taxon>Bacillati</taxon>
        <taxon>Actinomycetota</taxon>
        <taxon>Actinomycetes</taxon>
        <taxon>Kineosporiales</taxon>
        <taxon>Kineosporiaceae</taxon>
        <taxon>Kineococcus</taxon>
    </lineage>
</organism>
<dbReference type="Pfam" id="PF00300">
    <property type="entry name" value="His_Phos_1"/>
    <property type="match status" value="1"/>
</dbReference>
<proteinExistence type="predicted"/>
<dbReference type="Proteomes" id="UP001501195">
    <property type="component" value="Unassembled WGS sequence"/>
</dbReference>
<sequence>MSARRLVVEADGGSRGNPGPAGYGALVRDASTGDVLAEAAESIGRATNNVAEYRGLLAGLRAAAALDPEAQVEVRMDSKLVVEQMSGRWKVKHEDMRRLVEEARTVLPAGRVRYTWVPRAQNSAADRLANEAMDAAAAGRTWQRAGGTATTGATATATAAPVAGSLGGAAGAPPTTLVLVRDGSTALTEAQRLSGRGGDDPALSERGRAEAAAAATSWEVSHADVVVTSSLRRARETARLLAGARDVEVLTDPAWDAPDLGEWEGRTVPDVVRGWPAAYAAWRTSPDAAPPGGESLAALARRVEEAHDRALRRWAGRTVAVVTHLDPVRHLVRTALEAAPSAHTRLRVDPGSRTVLRCGHDGGEVWTLNRH</sequence>
<protein>
    <submittedName>
        <fullName evidence="3">Bifunctional RNase H/acid phosphatase</fullName>
    </submittedName>
</protein>
<feature type="compositionally biased region" description="Gly residues" evidence="1">
    <location>
        <begin position="13"/>
        <end position="22"/>
    </location>
</feature>
<evidence type="ECO:0000256" key="1">
    <source>
        <dbReference type="SAM" id="MobiDB-lite"/>
    </source>
</evidence>
<name>A0ABP9I1T4_9ACTN</name>
<evidence type="ECO:0000313" key="4">
    <source>
        <dbReference type="Proteomes" id="UP001501195"/>
    </source>
</evidence>
<dbReference type="SUPFAM" id="SSF53254">
    <property type="entry name" value="Phosphoglycerate mutase-like"/>
    <property type="match status" value="1"/>
</dbReference>
<reference evidence="4" key="1">
    <citation type="journal article" date="2019" name="Int. J. Syst. Evol. Microbiol.">
        <title>The Global Catalogue of Microorganisms (GCM) 10K type strain sequencing project: providing services to taxonomists for standard genome sequencing and annotation.</title>
        <authorList>
            <consortium name="The Broad Institute Genomics Platform"/>
            <consortium name="The Broad Institute Genome Sequencing Center for Infectious Disease"/>
            <person name="Wu L."/>
            <person name="Ma J."/>
        </authorList>
    </citation>
    <scope>NUCLEOTIDE SEQUENCE [LARGE SCALE GENOMIC DNA]</scope>
    <source>
        <strain evidence="4">JCM 18126</strain>
    </source>
</reference>
<dbReference type="CDD" id="cd07067">
    <property type="entry name" value="HP_PGM_like"/>
    <property type="match status" value="1"/>
</dbReference>
<dbReference type="SUPFAM" id="SSF53098">
    <property type="entry name" value="Ribonuclease H-like"/>
    <property type="match status" value="1"/>
</dbReference>
<dbReference type="Pfam" id="PF13456">
    <property type="entry name" value="RVT_3"/>
    <property type="match status" value="1"/>
</dbReference>
<dbReference type="InterPro" id="IPR036397">
    <property type="entry name" value="RNaseH_sf"/>
</dbReference>
<dbReference type="PROSITE" id="PS50879">
    <property type="entry name" value="RNASE_H_1"/>
    <property type="match status" value="1"/>
</dbReference>
<dbReference type="CDD" id="cd09279">
    <property type="entry name" value="RNase_HI_like"/>
    <property type="match status" value="1"/>
</dbReference>
<feature type="domain" description="RNase H type-1" evidence="2">
    <location>
        <begin position="2"/>
        <end position="138"/>
    </location>
</feature>
<dbReference type="PANTHER" id="PTHR46387">
    <property type="entry name" value="POLYNUCLEOTIDYL TRANSFERASE, RIBONUCLEASE H-LIKE SUPERFAMILY PROTEIN"/>
    <property type="match status" value="1"/>
</dbReference>
<dbReference type="NCBIfam" id="NF005567">
    <property type="entry name" value="PRK07238.1"/>
    <property type="match status" value="1"/>
</dbReference>
<comment type="caution">
    <text evidence="3">The sequence shown here is derived from an EMBL/GenBank/DDBJ whole genome shotgun (WGS) entry which is preliminary data.</text>
</comment>
<evidence type="ECO:0000313" key="3">
    <source>
        <dbReference type="EMBL" id="GAA4984627.1"/>
    </source>
</evidence>
<dbReference type="EMBL" id="BAABIL010000385">
    <property type="protein sequence ID" value="GAA4984627.1"/>
    <property type="molecule type" value="Genomic_DNA"/>
</dbReference>
<dbReference type="RefSeq" id="WP_345712880.1">
    <property type="nucleotide sequence ID" value="NZ_BAABIL010000385.1"/>
</dbReference>
<evidence type="ECO:0000259" key="2">
    <source>
        <dbReference type="PROSITE" id="PS50879"/>
    </source>
</evidence>
<accession>A0ABP9I1T4</accession>
<keyword evidence="4" id="KW-1185">Reference proteome</keyword>
<dbReference type="Gene3D" id="3.40.50.1240">
    <property type="entry name" value="Phosphoglycerate mutase-like"/>
    <property type="match status" value="1"/>
</dbReference>
<gene>
    <name evidence="3" type="ORF">GCM10023225_24570</name>
</gene>
<dbReference type="InterPro" id="IPR029033">
    <property type="entry name" value="His_PPase_superfam"/>
</dbReference>
<dbReference type="InterPro" id="IPR012337">
    <property type="entry name" value="RNaseH-like_sf"/>
</dbReference>
<dbReference type="SMART" id="SM00855">
    <property type="entry name" value="PGAM"/>
    <property type="match status" value="1"/>
</dbReference>
<feature type="region of interest" description="Disordered" evidence="1">
    <location>
        <begin position="1"/>
        <end position="22"/>
    </location>
</feature>
<dbReference type="InterPro" id="IPR002156">
    <property type="entry name" value="RNaseH_domain"/>
</dbReference>
<dbReference type="Gene3D" id="3.30.420.10">
    <property type="entry name" value="Ribonuclease H-like superfamily/Ribonuclease H"/>
    <property type="match status" value="1"/>
</dbReference>